<dbReference type="RefSeq" id="WP_090507621.1">
    <property type="nucleotide sequence ID" value="NZ_FNWL01000003.1"/>
</dbReference>
<keyword evidence="3" id="KW-0808">Transferase</keyword>
<reference evidence="4" key="1">
    <citation type="submission" date="2016-10" db="EMBL/GenBank/DDBJ databases">
        <authorList>
            <person name="Varghese N."/>
            <person name="Submissions S."/>
        </authorList>
    </citation>
    <scope>NUCLEOTIDE SEQUENCE [LARGE SCALE GENOMIC DNA]</scope>
    <source>
        <strain evidence="4">CGMCC 1.8981</strain>
    </source>
</reference>
<dbReference type="Pfam" id="PF16927">
    <property type="entry name" value="HisKA_7TM"/>
    <property type="match status" value="1"/>
</dbReference>
<keyword evidence="1" id="KW-1133">Transmembrane helix</keyword>
<feature type="transmembrane region" description="Helical" evidence="1">
    <location>
        <begin position="148"/>
        <end position="172"/>
    </location>
</feature>
<gene>
    <name evidence="3" type="ORF">SAMN04487967_2805</name>
</gene>
<feature type="transmembrane region" description="Helical" evidence="1">
    <location>
        <begin position="69"/>
        <end position="92"/>
    </location>
</feature>
<keyword evidence="4" id="KW-1185">Reference proteome</keyword>
<organism evidence="3 4">
    <name type="scientific">Natronorubrum sediminis</name>
    <dbReference type="NCBI Taxonomy" id="640943"/>
    <lineage>
        <taxon>Archaea</taxon>
        <taxon>Methanobacteriati</taxon>
        <taxon>Methanobacteriota</taxon>
        <taxon>Stenosarchaea group</taxon>
        <taxon>Halobacteria</taxon>
        <taxon>Halobacteriales</taxon>
        <taxon>Natrialbaceae</taxon>
        <taxon>Natronorubrum</taxon>
    </lineage>
</organism>
<keyword evidence="1" id="KW-0812">Transmembrane</keyword>
<evidence type="ECO:0000256" key="1">
    <source>
        <dbReference type="SAM" id="Phobius"/>
    </source>
</evidence>
<proteinExistence type="predicted"/>
<feature type="transmembrane region" description="Helical" evidence="1">
    <location>
        <begin position="38"/>
        <end position="57"/>
    </location>
</feature>
<feature type="domain" description="Histidine kinase N-terminal 7TM region" evidence="2">
    <location>
        <begin position="18"/>
        <end position="209"/>
    </location>
</feature>
<keyword evidence="1" id="KW-0472">Membrane</keyword>
<protein>
    <submittedName>
        <fullName evidence="3">N-terminal 7TM region of histidine kinase</fullName>
    </submittedName>
</protein>
<accession>A0A1H6G329</accession>
<evidence type="ECO:0000259" key="2">
    <source>
        <dbReference type="Pfam" id="PF16927"/>
    </source>
</evidence>
<dbReference type="AlphaFoldDB" id="A0A1H6G329"/>
<feature type="transmembrane region" description="Helical" evidence="1">
    <location>
        <begin position="104"/>
        <end position="128"/>
    </location>
</feature>
<keyword evidence="3" id="KW-0418">Kinase</keyword>
<dbReference type="OrthoDB" id="330626at2157"/>
<sequence>MDVFQAIPWILALGGVLATLLVYPYVGTAISYRRSDNGLAFILLVIGIGVWNGMFAAQLLDPDPVVKNFFFSLSAVGATLAALGWFLFAATASSTTRIPRRKSVYGSAALLVGVDIAMIITAPAHNFYWSVLAEPGTFSEFTAVAPSFGYWLHTQLHVALFGAGTVLFALAWEDGVTVRFTRRYTVAGLVTITAVIVSNAVFVGGVSFAPLAAVGLMTIGWLQADDGRTINRVQPYLPST</sequence>
<evidence type="ECO:0000313" key="3">
    <source>
        <dbReference type="EMBL" id="SEH16838.1"/>
    </source>
</evidence>
<dbReference type="Proteomes" id="UP000199112">
    <property type="component" value="Unassembled WGS sequence"/>
</dbReference>
<feature type="transmembrane region" description="Helical" evidence="1">
    <location>
        <begin position="184"/>
        <end position="202"/>
    </location>
</feature>
<name>A0A1H6G329_9EURY</name>
<dbReference type="InterPro" id="IPR031621">
    <property type="entry name" value="HisKA_7TM"/>
</dbReference>
<evidence type="ECO:0000313" key="4">
    <source>
        <dbReference type="Proteomes" id="UP000199112"/>
    </source>
</evidence>
<dbReference type="GO" id="GO:0016301">
    <property type="term" value="F:kinase activity"/>
    <property type="evidence" value="ECO:0007669"/>
    <property type="project" value="UniProtKB-KW"/>
</dbReference>
<dbReference type="EMBL" id="FNWL01000003">
    <property type="protein sequence ID" value="SEH16838.1"/>
    <property type="molecule type" value="Genomic_DNA"/>
</dbReference>
<feature type="transmembrane region" description="Helical" evidence="1">
    <location>
        <begin position="6"/>
        <end position="26"/>
    </location>
</feature>